<evidence type="ECO:0000313" key="11">
    <source>
        <dbReference type="Proteomes" id="UP000248066"/>
    </source>
</evidence>
<dbReference type="Pfam" id="PF09136">
    <property type="entry name" value="Glucodextran_B"/>
    <property type="match status" value="2"/>
</dbReference>
<dbReference type="InterPro" id="IPR007253">
    <property type="entry name" value="Cell_wall-bd_2"/>
</dbReference>
<feature type="active site" description="Charge relay system" evidence="5 6">
    <location>
        <position position="280"/>
    </location>
</feature>
<dbReference type="PROSITE" id="PS00136">
    <property type="entry name" value="SUBTILASE_ASP"/>
    <property type="match status" value="1"/>
</dbReference>
<dbReference type="SUPFAM" id="SSF49265">
    <property type="entry name" value="Fibronectin type III"/>
    <property type="match status" value="1"/>
</dbReference>
<dbReference type="InterPro" id="IPR015500">
    <property type="entry name" value="Peptidase_S8_subtilisin-rel"/>
</dbReference>
<sequence>MGDLPPVYKIRRETMSYKKRKLMRARFAMLMIFLLVMTPFATVADQAGAAGNGDIITMKDANEKSAAEKIENSVMTQFETEEFVEVLIEMTEQVDTASVVADLEVNTATTPYQEKMSKRYAVFDALYTTAETTQAELLSTLEAGQEAGTVKDINSFYVMNYVYAEVTKEMAEQLSYRPEVASIQENSWIEADLPEPSTDDVEIQDIGWNIDMVNAPEAWTLGSTGEGITVGVIDTGVQRDHPALQHQYRGYDPETGEYDHEYNFFDAVNGQEEAYDDHNHGTHVAGTVMGAEQNGSNQIGVAPGAKWIAAKGLSATGGGSQADLLASGEWMLAPTSADGTPNPAMAPEIVQNSWGGQPGISEWYRPLVQAWRDAGQFPVWSAGNSGPGAQTVTPPANYPESYAVAAVDSNAALASFSSRGPSNYDGDQKPNISAPGVAIRSAVANGGYANFNGTSMASPHISGAAAILLSFDAGLSVDDLEDMLNDTAEPLTDSQYTSVPNDGYGVGLLDVEAAAEIVAGGMGAITGHVLTGGDDTEPPVIEDYTSFDEAYSGLDIPVYATVSDDVAVTSVVIEVSHEAHDDNAMVEMDRISGDHLHGEYRGEIPYEYVQEPGFEYRIIATDFGGNTTSTDWYDVDVTFGIVPDNYYQDFENNPVGWSLDGDWEWGVPTAGPEPVTGSRLLGTNLDGNYTDGNVSTAMLPPVDMRDQDQGSVRMNHWYDIEQGYDTAMVATSGDYGETWDVQYEFTGQDQEWRNLYVNLDDYANNEAPVLVAFQLQTDVDTNYLGWYLDNVSLVGEDLDAPSAPEDLTAEQSNMGILLDWSASPETDTEGYNVYRSHDDADDFEHIGTTGSTYFHDVDTEGGEEYHYYVTAFDFSGNESEPSETVSATAPFVVVAYYSDFQNDDGGFTEGGVDSTWEWGEPTSGPNEAYVGDNLWATNLSGDYNNNEDSWLMSPEIELGEELSTATLHFAYWKDVETNWDYAYLEVSSDGGETWTEYVEYTGRERVWAHEELSLDGYIGEDIHIRIAFDSDFIINDTGMYIDDFLVLASTDGEPEAATPIERSAAASDKDRTEVGFVTPGNSYEAVTSQMTVTDDSGLPLQATVTSLDTGRTVHTNPMDGSYLMTHPATDGEAITLQADAYGYYSETADVVVEAEETVTQNFMLDPKPRGHIAGEVVNERNGEPIAGATVRVIEDTNVPTATTDEDGEFMIEDVIYGEYTLRVTAENYHPAEVTVEVEGGEVTNVTVELAPFISYDDEIAYDTGNAENAVVLNAAGNGMGVRFTPEGSAEVRGTNIYIWGDDWPVPGGNVTQIAVYETNASGTPTGRAIEPFTVEVERGGWNYIDFGDDAFVTDNDFIITTIQPFAGTQSPGVATDEEQPNAERSYFYIGGSFEPETQYGNFLIRANVGYALEAPVITSPDDWTYTNEDSIEVTGHVQTEAEVTVYNNEDVAAVVDTDEDGHFSAWVDLDEGQNSIYVEATVDSGVSDPSDSVMVIKDTQAPDITIETPEDGMVTNNEVVTVSGTVDEENPDWVTVNGEETELAEDGSFSERIILEEGENTITVEAMDLAGNHAEESVTVYVDLTAPSIDNIQPEDDVHVQPGETVTVSFDSNTEGGDASFVVAIPSAGYGVDHDHRVAMEETEPGHYTGTWTAPEAQFEGGVVEITLEDAAGNKSTAYAEGTITVGEAGPSVDRIYGDNRYETAVQISHEWDSSDVVVLTNATAFADALAGAPLAHHYDAPLLLTNGSILPDVTADEIERLGAERVIVLGGPNVIDHGVVTTLEGMGLNVDRVFGQNRYDTSYEIASYLGDNMDVNGAVVVNGHNFPDALSIGSYAAQHGMPILLTGAGELSGPAGQALDSLGVDEAVIVGGYTAVSQSAEDAISGMGIDVDRLAGDNRYATNIAVTEHFAPDTDHMYVATGLDFADALAGAPLAAQNGSGILLTGSSVHSVTADYISGSDLHHLTIFGGPNAVSEEVQNELRMLLH</sequence>
<comment type="similarity">
    <text evidence="1 6 7">Belongs to the peptidase S8 family.</text>
</comment>
<keyword evidence="11" id="KW-1185">Reference proteome</keyword>
<keyword evidence="8" id="KW-0732">Signal</keyword>
<dbReference type="Gene3D" id="2.60.40.10">
    <property type="entry name" value="Immunoglobulins"/>
    <property type="match status" value="3"/>
</dbReference>
<dbReference type="InterPro" id="IPR008969">
    <property type="entry name" value="CarboxyPept-like_regulatory"/>
</dbReference>
<evidence type="ECO:0000256" key="2">
    <source>
        <dbReference type="ARBA" id="ARBA00022670"/>
    </source>
</evidence>
<dbReference type="EMBL" id="PDOF01000003">
    <property type="protein sequence ID" value="PYZ95889.1"/>
    <property type="molecule type" value="Genomic_DNA"/>
</dbReference>
<keyword evidence="4 6" id="KW-0720">Serine protease</keyword>
<evidence type="ECO:0000256" key="3">
    <source>
        <dbReference type="ARBA" id="ARBA00022801"/>
    </source>
</evidence>
<keyword evidence="2 6" id="KW-0645">Protease</keyword>
<dbReference type="Gene3D" id="3.40.50.12090">
    <property type="match status" value="2"/>
</dbReference>
<keyword evidence="3 6" id="KW-0378">Hydrolase</keyword>
<feature type="active site" description="Charge relay system" evidence="5 6">
    <location>
        <position position="455"/>
    </location>
</feature>
<dbReference type="Gene3D" id="3.40.50.200">
    <property type="entry name" value="Peptidase S8/S53 domain"/>
    <property type="match status" value="1"/>
</dbReference>
<dbReference type="SUPFAM" id="SSF52743">
    <property type="entry name" value="Subtilisin-like"/>
    <property type="match status" value="1"/>
</dbReference>
<accession>A0A2W0HGF5</accession>
<evidence type="ECO:0000256" key="6">
    <source>
        <dbReference type="PROSITE-ProRule" id="PRU01240"/>
    </source>
</evidence>
<name>A0A2W0HGF5_9BACI</name>
<evidence type="ECO:0000256" key="5">
    <source>
        <dbReference type="PIRSR" id="PIRSR615500-1"/>
    </source>
</evidence>
<dbReference type="PROSITE" id="PS50853">
    <property type="entry name" value="FN3"/>
    <property type="match status" value="1"/>
</dbReference>
<dbReference type="InterPro" id="IPR023827">
    <property type="entry name" value="Peptidase_S8_Asp-AS"/>
</dbReference>
<dbReference type="Pfam" id="PF13620">
    <property type="entry name" value="CarboxypepD_reg"/>
    <property type="match status" value="1"/>
</dbReference>
<dbReference type="PRINTS" id="PR00723">
    <property type="entry name" value="SUBTILISIN"/>
</dbReference>
<gene>
    <name evidence="10" type="ORF">CR205_16045</name>
</gene>
<dbReference type="InterPro" id="IPR036852">
    <property type="entry name" value="Peptidase_S8/S53_dom_sf"/>
</dbReference>
<feature type="chain" id="PRO_5038836931" description="Fibronectin type-III domain-containing protein" evidence="8">
    <location>
        <begin position="44"/>
        <end position="1988"/>
    </location>
</feature>
<feature type="domain" description="Fibronectin type-III" evidence="9">
    <location>
        <begin position="800"/>
        <end position="892"/>
    </location>
</feature>
<dbReference type="SUPFAM" id="SSF49464">
    <property type="entry name" value="Carboxypeptidase regulatory domain-like"/>
    <property type="match status" value="2"/>
</dbReference>
<comment type="caution">
    <text evidence="10">The sequence shown here is derived from an EMBL/GenBank/DDBJ whole genome shotgun (WGS) entry which is preliminary data.</text>
</comment>
<organism evidence="10 11">
    <name type="scientific">Alteribacter lacisalsi</name>
    <dbReference type="NCBI Taxonomy" id="2045244"/>
    <lineage>
        <taxon>Bacteria</taxon>
        <taxon>Bacillati</taxon>
        <taxon>Bacillota</taxon>
        <taxon>Bacilli</taxon>
        <taxon>Bacillales</taxon>
        <taxon>Bacillaceae</taxon>
        <taxon>Alteribacter</taxon>
    </lineage>
</organism>
<dbReference type="Pfam" id="PF20773">
    <property type="entry name" value="InhA-like_MAM"/>
    <property type="match status" value="1"/>
</dbReference>
<dbReference type="GO" id="GO:0006508">
    <property type="term" value="P:proteolysis"/>
    <property type="evidence" value="ECO:0007669"/>
    <property type="project" value="UniProtKB-KW"/>
</dbReference>
<dbReference type="InterPro" id="IPR003961">
    <property type="entry name" value="FN3_dom"/>
</dbReference>
<dbReference type="PANTHER" id="PTHR43399:SF4">
    <property type="entry name" value="CELL WALL-ASSOCIATED PROTEASE"/>
    <property type="match status" value="1"/>
</dbReference>
<evidence type="ECO:0000256" key="7">
    <source>
        <dbReference type="RuleBase" id="RU003355"/>
    </source>
</evidence>
<evidence type="ECO:0000256" key="4">
    <source>
        <dbReference type="ARBA" id="ARBA00022825"/>
    </source>
</evidence>
<dbReference type="Gene3D" id="2.60.40.1120">
    <property type="entry name" value="Carboxypeptidase-like, regulatory domain"/>
    <property type="match status" value="2"/>
</dbReference>
<dbReference type="InterPro" id="IPR051048">
    <property type="entry name" value="Peptidase_S8/S53_subtilisin"/>
</dbReference>
<dbReference type="Pfam" id="PF00082">
    <property type="entry name" value="Peptidase_S8"/>
    <property type="match status" value="1"/>
</dbReference>
<evidence type="ECO:0000256" key="8">
    <source>
        <dbReference type="SAM" id="SignalP"/>
    </source>
</evidence>
<proteinExistence type="inferred from homology"/>
<evidence type="ECO:0000259" key="9">
    <source>
        <dbReference type="PROSITE" id="PS50853"/>
    </source>
</evidence>
<feature type="signal peptide" evidence="8">
    <location>
        <begin position="1"/>
        <end position="43"/>
    </location>
</feature>
<protein>
    <recommendedName>
        <fullName evidence="9">Fibronectin type-III domain-containing protein</fullName>
    </recommendedName>
</protein>
<dbReference type="Pfam" id="PF04122">
    <property type="entry name" value="CW_binding_2"/>
    <property type="match status" value="3"/>
</dbReference>
<dbReference type="PROSITE" id="PS51892">
    <property type="entry name" value="SUBTILASE"/>
    <property type="match status" value="1"/>
</dbReference>
<dbReference type="PANTHER" id="PTHR43399">
    <property type="entry name" value="SUBTILISIN-RELATED"/>
    <property type="match status" value="1"/>
</dbReference>
<dbReference type="Proteomes" id="UP000248066">
    <property type="component" value="Unassembled WGS sequence"/>
</dbReference>
<dbReference type="PROSITE" id="PS00138">
    <property type="entry name" value="SUBTILASE_SER"/>
    <property type="match status" value="1"/>
</dbReference>
<feature type="active site" description="Charge relay system" evidence="5 6">
    <location>
        <position position="234"/>
    </location>
</feature>
<dbReference type="InterPro" id="IPR000209">
    <property type="entry name" value="Peptidase_S8/S53_dom"/>
</dbReference>
<dbReference type="GO" id="GO:0004252">
    <property type="term" value="F:serine-type endopeptidase activity"/>
    <property type="evidence" value="ECO:0007669"/>
    <property type="project" value="UniProtKB-UniRule"/>
</dbReference>
<evidence type="ECO:0000256" key="1">
    <source>
        <dbReference type="ARBA" id="ARBA00011073"/>
    </source>
</evidence>
<reference evidence="10 11" key="1">
    <citation type="submission" date="2017-10" db="EMBL/GenBank/DDBJ databases">
        <title>Bacillus sp. nov., a halophilic bacterium isolated from a Yangshapao Lake.</title>
        <authorList>
            <person name="Wang H."/>
        </authorList>
    </citation>
    <scope>NUCLEOTIDE SEQUENCE [LARGE SCALE GENOMIC DNA]</scope>
    <source>
        <strain evidence="10 11">YSP-3</strain>
    </source>
</reference>
<dbReference type="InterPro" id="IPR036116">
    <property type="entry name" value="FN3_sf"/>
</dbReference>
<dbReference type="InterPro" id="IPR023828">
    <property type="entry name" value="Peptidase_S8_Ser-AS"/>
</dbReference>
<dbReference type="InterPro" id="IPR013783">
    <property type="entry name" value="Ig-like_fold"/>
</dbReference>
<evidence type="ECO:0000313" key="10">
    <source>
        <dbReference type="EMBL" id="PYZ95889.1"/>
    </source>
</evidence>